<keyword evidence="2" id="KW-0808">Transferase</keyword>
<reference evidence="16 17" key="1">
    <citation type="submission" date="2019-04" db="EMBL/GenBank/DDBJ databases">
        <title>Chromosome genome assembly for Takifugu flavidus.</title>
        <authorList>
            <person name="Xiao S."/>
        </authorList>
    </citation>
    <scope>NUCLEOTIDE SEQUENCE [LARGE SCALE GENOMIC DNA]</scope>
    <source>
        <strain evidence="16">HTHZ2018</strain>
        <tissue evidence="16">Muscle</tissue>
    </source>
</reference>
<dbReference type="FunFam" id="3.30.40.10:FF:000137">
    <property type="entry name" value="RanBP-type and C3HC4-type zinc finger-containing protein 1"/>
    <property type="match status" value="1"/>
</dbReference>
<dbReference type="SMART" id="SM00184">
    <property type="entry name" value="RING"/>
    <property type="match status" value="1"/>
</dbReference>
<dbReference type="InterPro" id="IPR002110">
    <property type="entry name" value="Ankyrin_rpt"/>
</dbReference>
<gene>
    <name evidence="16" type="ORF">D4764_07G0009910</name>
</gene>
<dbReference type="InterPro" id="IPR006575">
    <property type="entry name" value="RWD_dom"/>
</dbReference>
<evidence type="ECO:0000256" key="10">
    <source>
        <dbReference type="PROSITE-ProRule" id="PRU00134"/>
    </source>
</evidence>
<dbReference type="PROSITE" id="PS50865">
    <property type="entry name" value="ZF_MYND_2"/>
    <property type="match status" value="1"/>
</dbReference>
<dbReference type="PROSITE" id="PS00518">
    <property type="entry name" value="ZF_RING_1"/>
    <property type="match status" value="1"/>
</dbReference>
<dbReference type="PROSITE" id="PS50908">
    <property type="entry name" value="RWD"/>
    <property type="match status" value="1"/>
</dbReference>
<dbReference type="InterPro" id="IPR001841">
    <property type="entry name" value="Znf_RING"/>
</dbReference>
<dbReference type="Pfam" id="PF02493">
    <property type="entry name" value="MORN"/>
    <property type="match status" value="4"/>
</dbReference>
<dbReference type="PROSITE" id="PS50088">
    <property type="entry name" value="ANK_REPEAT"/>
    <property type="match status" value="3"/>
</dbReference>
<comment type="pathway">
    <text evidence="1">Protein modification; protein ubiquitination.</text>
</comment>
<dbReference type="SMART" id="SM00248">
    <property type="entry name" value="ANK"/>
    <property type="match status" value="5"/>
</dbReference>
<dbReference type="AlphaFoldDB" id="A0A5C6MSR5"/>
<dbReference type="InterPro" id="IPR047548">
    <property type="entry name" value="Rcat_RBR_RNF14"/>
</dbReference>
<dbReference type="SUPFAM" id="SSF48403">
    <property type="entry name" value="Ankyrin repeat"/>
    <property type="match status" value="1"/>
</dbReference>
<sequence length="1257" mass="139910">MKTMASQEDEERPPGYDIEEWDDGSIYEGEFMSGLKHGKGKYSWKTGEYYEGRFYKDYCHGEGLYFWPSGHKFTGKFYLNRREGYGHQLFPDGTSFQGLYHLDHRFGPGIMTYPNGQMDVGLWVGKYLHKLCDAAEESFTLENFPEYAAYMDPGAPIQGDLGRDRLLDYSFVPPGIERSSADGDLSLLIPAQRRDLDQVFFGDLWEADHYQGERDPAFSLTLQARVEAHIHKHRKDFGPKGPLEVISEQLIRHAARGDLQTVSKIIRAGLVHPDVADSRGNTALIVATVNRHHDVLQLLLDVGADIDKLNSEGMSALAVCHVLYYPFHCLHAAFTKPPNNTQVLESLSKDENSPDISQVDPSTCEVALSSQSPPSDPTSREISSLASEKQVVQESRKEKRKDYLNTLELLVKRGADPNMSRIPMPVLFLAILASLPGPAGPEITEMLLHTVQDPDARANDHDEIFELDKVFMKGQKSTSESATLKEGGRTALHVACQRDRDHLNASKIVALLLSHRANANLLWSGHSPLSLAIATGNILAVEALLNGGADPNLPLGPSVGSALCAFANIHYTLNGNKEKLMEMLVKAGADILMPVMVDGVGTAMDYAYYSFNQDLHITCTPFNHLSAQEQDIFRARCRLLCMMRDQMRAAAHSGFGKAFPKFCYYCGRSVSVTLTPCYRCYKVLYCSRPCRLKAWDAIHKKECFRMSQEGTDIHRRFHTEQTGIVFLNQLPRTCNQREFNFCVIRVQVMSSDFEEQEDELLALQSIFSPQEFGRNEPKFGGEIRVCVDVPAGFTVATKEGELLCQYEISFLPPLLLNFDLPEDYPSSSPPSFTLTCSWLSHTQISVLGAQLIDIYQATRGTVVLFTWVQFLKEDALRFLDIENLLELPSDDHTSKNCCHAANQQPDNHPAPDAGTSHNVSCNLSGHCEGDVSAPSDLSASAPSEPRAENASLSKSPGNSNSQEDDQSISPPFLSPSQRLVSQILINDATQQQKRFASTVFDCGVCFSGYLGSDSVKLPECGHIFCRGCLSEFCKVLITEGNVRGVTCPQADCSSAPTPAQVRTLVGEELFGRYDRLLLQNTLERMSDVVYCPRRDCGSAVIREKSSNAAMCSVCGFAFCVACRKTYHGAGSCRPETSLGSNAENESEEGKLPLPKSKEGLVALWEDYIGGGKERKRLLESRYGRSVMTLKLEGFLSESWVAVNTKYCPYCFSRIEKNGGCNVMTCCRCFRNFCWVCLTKLTERTNNHFENGTCSRYW</sequence>
<dbReference type="Pfam" id="PF05773">
    <property type="entry name" value="RWD"/>
    <property type="match status" value="1"/>
</dbReference>
<dbReference type="Gene3D" id="6.10.140.2220">
    <property type="match status" value="1"/>
</dbReference>
<dbReference type="CDD" id="cd20341">
    <property type="entry name" value="BRcat_RBR_RNF14"/>
    <property type="match status" value="1"/>
</dbReference>
<feature type="domain" description="RING-type" evidence="15">
    <location>
        <begin position="998"/>
        <end position="1257"/>
    </location>
</feature>
<evidence type="ECO:0000256" key="6">
    <source>
        <dbReference type="ARBA" id="ARBA00022786"/>
    </source>
</evidence>
<dbReference type="InterPro" id="IPR044066">
    <property type="entry name" value="TRIAD_supradom"/>
</dbReference>
<evidence type="ECO:0000256" key="1">
    <source>
        <dbReference type="ARBA" id="ARBA00004906"/>
    </source>
</evidence>
<dbReference type="SMART" id="SM00591">
    <property type="entry name" value="RWD"/>
    <property type="match status" value="1"/>
</dbReference>
<dbReference type="SMART" id="SM00698">
    <property type="entry name" value="MORN"/>
    <property type="match status" value="4"/>
</dbReference>
<dbReference type="InterPro" id="IPR002893">
    <property type="entry name" value="Znf_MYND"/>
</dbReference>
<dbReference type="InterPro" id="IPR013083">
    <property type="entry name" value="Znf_RING/FYVE/PHD"/>
</dbReference>
<dbReference type="SUPFAM" id="SSF54495">
    <property type="entry name" value="UBC-like"/>
    <property type="match status" value="1"/>
</dbReference>
<feature type="compositionally biased region" description="Low complexity" evidence="11">
    <location>
        <begin position="932"/>
        <end position="944"/>
    </location>
</feature>
<evidence type="ECO:0000256" key="4">
    <source>
        <dbReference type="ARBA" id="ARBA00022737"/>
    </source>
</evidence>
<dbReference type="EMBL" id="RHFK02000020">
    <property type="protein sequence ID" value="TWW58272.1"/>
    <property type="molecule type" value="Genomic_DNA"/>
</dbReference>
<dbReference type="Pfam" id="PF01753">
    <property type="entry name" value="zf-MYND"/>
    <property type="match status" value="1"/>
</dbReference>
<comment type="similarity">
    <text evidence="8">Belongs to the RBR family. RNF14 subfamily.</text>
</comment>
<keyword evidence="6" id="KW-0833">Ubl conjugation pathway</keyword>
<feature type="domain" description="RING-type" evidence="12">
    <location>
        <begin position="1002"/>
        <end position="1048"/>
    </location>
</feature>
<protein>
    <submittedName>
        <fullName evidence="16">E3 ubiquitin-protein ligase RNF14</fullName>
    </submittedName>
</protein>
<dbReference type="PROSITE" id="PS50297">
    <property type="entry name" value="ANK_REP_REGION"/>
    <property type="match status" value="2"/>
</dbReference>
<dbReference type="GO" id="GO:0008270">
    <property type="term" value="F:zinc ion binding"/>
    <property type="evidence" value="ECO:0007669"/>
    <property type="project" value="UniProtKB-KW"/>
</dbReference>
<dbReference type="PANTHER" id="PTHR15897">
    <property type="entry name" value="ANKYRIN REPEAT AND MYND DOMAIN PROTEIN 1"/>
    <property type="match status" value="1"/>
</dbReference>
<evidence type="ECO:0000256" key="11">
    <source>
        <dbReference type="SAM" id="MobiDB-lite"/>
    </source>
</evidence>
<feature type="region of interest" description="Disordered" evidence="11">
    <location>
        <begin position="932"/>
        <end position="972"/>
    </location>
</feature>
<dbReference type="SUPFAM" id="SSF57850">
    <property type="entry name" value="RING/U-box"/>
    <property type="match status" value="3"/>
</dbReference>
<organism evidence="16 17">
    <name type="scientific">Takifugu flavidus</name>
    <name type="common">sansaifugu</name>
    <dbReference type="NCBI Taxonomy" id="433684"/>
    <lineage>
        <taxon>Eukaryota</taxon>
        <taxon>Metazoa</taxon>
        <taxon>Chordata</taxon>
        <taxon>Craniata</taxon>
        <taxon>Vertebrata</taxon>
        <taxon>Euteleostomi</taxon>
        <taxon>Actinopterygii</taxon>
        <taxon>Neopterygii</taxon>
        <taxon>Teleostei</taxon>
        <taxon>Neoteleostei</taxon>
        <taxon>Acanthomorphata</taxon>
        <taxon>Eupercaria</taxon>
        <taxon>Tetraodontiformes</taxon>
        <taxon>Tetradontoidea</taxon>
        <taxon>Tetraodontidae</taxon>
        <taxon>Takifugu</taxon>
    </lineage>
</organism>
<dbReference type="InterPro" id="IPR002867">
    <property type="entry name" value="IBR_dom"/>
</dbReference>
<dbReference type="PANTHER" id="PTHR15897:SF2">
    <property type="entry name" value="ANKYRIN REPEAT AND MYND DOMAIN-CONTAINING PROTEIN 1"/>
    <property type="match status" value="1"/>
</dbReference>
<feature type="region of interest" description="Disordered" evidence="11">
    <location>
        <begin position="1131"/>
        <end position="1152"/>
    </location>
</feature>
<dbReference type="PROSITE" id="PS51873">
    <property type="entry name" value="TRIAD"/>
    <property type="match status" value="1"/>
</dbReference>
<dbReference type="Pfam" id="PF12796">
    <property type="entry name" value="Ank_2"/>
    <property type="match status" value="2"/>
</dbReference>
<dbReference type="PROSITE" id="PS01360">
    <property type="entry name" value="ZF_MYND_1"/>
    <property type="match status" value="1"/>
</dbReference>
<evidence type="ECO:0000256" key="7">
    <source>
        <dbReference type="ARBA" id="ARBA00022833"/>
    </source>
</evidence>
<dbReference type="InterPro" id="IPR053064">
    <property type="entry name" value="Ankyrin-MYND_domain-protein"/>
</dbReference>
<feature type="repeat" description="ANK" evidence="9">
    <location>
        <begin position="524"/>
        <end position="552"/>
    </location>
</feature>
<dbReference type="Pfam" id="PF22191">
    <property type="entry name" value="IBR_1"/>
    <property type="match status" value="1"/>
</dbReference>
<keyword evidence="3" id="KW-0479">Metal-binding</keyword>
<dbReference type="Gene3D" id="1.20.120.1750">
    <property type="match status" value="1"/>
</dbReference>
<feature type="compositionally biased region" description="Polar residues" evidence="11">
    <location>
        <begin position="380"/>
        <end position="393"/>
    </location>
</feature>
<accession>A0A5C6MSR5</accession>
<dbReference type="GO" id="GO:0016740">
    <property type="term" value="F:transferase activity"/>
    <property type="evidence" value="ECO:0007669"/>
    <property type="project" value="UniProtKB-KW"/>
</dbReference>
<dbReference type="SMART" id="SM00647">
    <property type="entry name" value="IBR"/>
    <property type="match status" value="2"/>
</dbReference>
<dbReference type="Proteomes" id="UP000324091">
    <property type="component" value="Chromosome 7"/>
</dbReference>
<evidence type="ECO:0000259" key="13">
    <source>
        <dbReference type="PROSITE" id="PS50865"/>
    </source>
</evidence>
<feature type="region of interest" description="Disordered" evidence="11">
    <location>
        <begin position="366"/>
        <end position="398"/>
    </location>
</feature>
<feature type="domain" description="RWD" evidence="14">
    <location>
        <begin position="758"/>
        <end position="878"/>
    </location>
</feature>
<evidence type="ECO:0000259" key="12">
    <source>
        <dbReference type="PROSITE" id="PS50089"/>
    </source>
</evidence>
<evidence type="ECO:0000256" key="2">
    <source>
        <dbReference type="ARBA" id="ARBA00022679"/>
    </source>
</evidence>
<keyword evidence="9" id="KW-0040">ANK repeat</keyword>
<dbReference type="CDD" id="cd23820">
    <property type="entry name" value="RWD_RNF14"/>
    <property type="match status" value="1"/>
</dbReference>
<feature type="compositionally biased region" description="Polar residues" evidence="11">
    <location>
        <begin position="950"/>
        <end position="961"/>
    </location>
</feature>
<dbReference type="Gene3D" id="3.30.40.10">
    <property type="entry name" value="Zinc/RING finger domain, C3HC4 (zinc finger)"/>
    <property type="match status" value="1"/>
</dbReference>
<evidence type="ECO:0000259" key="14">
    <source>
        <dbReference type="PROSITE" id="PS50908"/>
    </source>
</evidence>
<keyword evidence="17" id="KW-1185">Reference proteome</keyword>
<dbReference type="Gene3D" id="1.25.40.20">
    <property type="entry name" value="Ankyrin repeat-containing domain"/>
    <property type="match status" value="2"/>
</dbReference>
<keyword evidence="4" id="KW-0677">Repeat</keyword>
<dbReference type="InterPro" id="IPR003409">
    <property type="entry name" value="MORN"/>
</dbReference>
<feature type="repeat" description="ANK" evidence="9">
    <location>
        <begin position="279"/>
        <end position="311"/>
    </location>
</feature>
<proteinExistence type="inferred from homology"/>
<dbReference type="PROSITE" id="PS50089">
    <property type="entry name" value="ZF_RING_2"/>
    <property type="match status" value="1"/>
</dbReference>
<comment type="caution">
    <text evidence="16">The sequence shown here is derived from an EMBL/GenBank/DDBJ whole genome shotgun (WGS) entry which is preliminary data.</text>
</comment>
<evidence type="ECO:0000313" key="17">
    <source>
        <dbReference type="Proteomes" id="UP000324091"/>
    </source>
</evidence>
<keyword evidence="5 10" id="KW-0863">Zinc-finger</keyword>
<evidence type="ECO:0000313" key="16">
    <source>
        <dbReference type="EMBL" id="TWW58272.1"/>
    </source>
</evidence>
<dbReference type="SUPFAM" id="SSF82185">
    <property type="entry name" value="Histone H3 K4-specific methyltransferase SET7/9 N-terminal domain"/>
    <property type="match status" value="1"/>
</dbReference>
<feature type="domain" description="MYND-type" evidence="13">
    <location>
        <begin position="663"/>
        <end position="703"/>
    </location>
</feature>
<evidence type="ECO:0000256" key="8">
    <source>
        <dbReference type="ARBA" id="ARBA00044508"/>
    </source>
</evidence>
<dbReference type="InterPro" id="IPR016135">
    <property type="entry name" value="UBQ-conjugating_enzyme/RWD"/>
</dbReference>
<feature type="repeat" description="ANK" evidence="9">
    <location>
        <begin position="487"/>
        <end position="524"/>
    </location>
</feature>
<dbReference type="Gene3D" id="2.20.110.10">
    <property type="entry name" value="Histone H3 K4-specific methyltransferase SET7/9 N-terminal domain"/>
    <property type="match status" value="1"/>
</dbReference>
<dbReference type="CDD" id="cd20354">
    <property type="entry name" value="Rcat_RBR_RNF14"/>
    <property type="match status" value="1"/>
</dbReference>
<evidence type="ECO:0000256" key="5">
    <source>
        <dbReference type="ARBA" id="ARBA00022771"/>
    </source>
</evidence>
<dbReference type="InterPro" id="IPR017907">
    <property type="entry name" value="Znf_RING_CS"/>
</dbReference>
<name>A0A5C6MSR5_9TELE</name>
<keyword evidence="7" id="KW-0862">Zinc</keyword>
<dbReference type="Gene3D" id="3.10.110.10">
    <property type="entry name" value="Ubiquitin Conjugating Enzyme"/>
    <property type="match status" value="1"/>
</dbReference>
<evidence type="ECO:0000256" key="9">
    <source>
        <dbReference type="PROSITE-ProRule" id="PRU00023"/>
    </source>
</evidence>
<dbReference type="SUPFAM" id="SSF144232">
    <property type="entry name" value="HIT/MYND zinc finger-like"/>
    <property type="match status" value="1"/>
</dbReference>
<dbReference type="InterPro" id="IPR036770">
    <property type="entry name" value="Ankyrin_rpt-contain_sf"/>
</dbReference>
<dbReference type="Pfam" id="PF01485">
    <property type="entry name" value="IBR"/>
    <property type="match status" value="1"/>
</dbReference>
<evidence type="ECO:0000259" key="15">
    <source>
        <dbReference type="PROSITE" id="PS51873"/>
    </source>
</evidence>
<dbReference type="Gene3D" id="2.20.25.20">
    <property type="match status" value="1"/>
</dbReference>
<evidence type="ECO:0000256" key="3">
    <source>
        <dbReference type="ARBA" id="ARBA00022723"/>
    </source>
</evidence>